<reference evidence="3 4" key="1">
    <citation type="submission" date="2024-05" db="EMBL/GenBank/DDBJ databases">
        <title>Culex pipiens pipiens assembly and annotation.</title>
        <authorList>
            <person name="Alout H."/>
            <person name="Durand T."/>
        </authorList>
    </citation>
    <scope>NUCLEOTIDE SEQUENCE [LARGE SCALE GENOMIC DNA]</scope>
    <source>
        <strain evidence="3">HA-2024</strain>
        <tissue evidence="3">Whole body</tissue>
    </source>
</reference>
<keyword evidence="4" id="KW-1185">Reference proteome</keyword>
<gene>
    <name evidence="3" type="ORF">pipiens_011012</name>
</gene>
<dbReference type="Proteomes" id="UP001562425">
    <property type="component" value="Unassembled WGS sequence"/>
</dbReference>
<comment type="caution">
    <text evidence="3">The sequence shown here is derived from an EMBL/GenBank/DDBJ whole genome shotgun (WGS) entry which is preliminary data.</text>
</comment>
<sequence length="751" mass="83724">MASVQVVLVSVVLLLVDNGRAITVNSDTKKANPKGGNSDRTTQSLTFSSNGEDQLIFRDDSAFSAVVPSSNRRVGQASSVEFFESGWRPLYSFNSEEQLQLDQLPQESTAVVHQLNALAEPPTNRTTKYFRFSESDIMRHVPEPGANRVANSIKFRERSSEEYYDEENAQHNAGDEPSNLSDISPRMLKFEESDIMKFSANRTKPLKFEEPVLNSQPAIAEDSERAANYEVYVIENLLMNMTNPARYTRNYTLEDTQPRIVQNADTPTSASAIVDQRNSSRFFRFEDADRPRFEKSPTSSFSFFESGRAEFNFPKAETIVKPSEPIRGSFKFSELDSRPLASSASQTRYDVDGSRIESSSEPSRGSFKFSDLDSKPLPSSPTQTRYGDDDTSRPFKFTNSATSPPTRPQSNDDQFYTVKATIQIDGWNNPAITPPTNLVPVTTRRPKKKKGKIYNQHGVDIRKQDGFNYQQPAQYDNYLQQQQIAQNQYQANLQIPPTPQSIPIDPYYQTPSNPATQPFDPNTYYIQNYLANYPYQQPVQNPQPTAEGSSLYPSQYSQPQPNPNIPTNLIPGAEQTDSPLSAQSIFGFLQSVFNFAPGTLGSYQTAPSAAGPNRYSDPQQAGVPGAPPGTGGSPITAVSSQLRKALDKIADNDELQCVPKLICMMSRRSSGQGFSTYVNRGLLSTVLSAVPDSSPWLKFSRAALLGYGIGANSCDIYYPKCPKDESEIIFYLNNHRGGFFRYFEDKDVNRG</sequence>
<evidence type="ECO:0000256" key="1">
    <source>
        <dbReference type="SAM" id="MobiDB-lite"/>
    </source>
</evidence>
<evidence type="ECO:0000313" key="3">
    <source>
        <dbReference type="EMBL" id="KAL1395755.1"/>
    </source>
</evidence>
<feature type="signal peptide" evidence="2">
    <location>
        <begin position="1"/>
        <end position="21"/>
    </location>
</feature>
<organism evidence="3 4">
    <name type="scientific">Culex pipiens pipiens</name>
    <name type="common">Northern house mosquito</name>
    <dbReference type="NCBI Taxonomy" id="38569"/>
    <lineage>
        <taxon>Eukaryota</taxon>
        <taxon>Metazoa</taxon>
        <taxon>Ecdysozoa</taxon>
        <taxon>Arthropoda</taxon>
        <taxon>Hexapoda</taxon>
        <taxon>Insecta</taxon>
        <taxon>Pterygota</taxon>
        <taxon>Neoptera</taxon>
        <taxon>Endopterygota</taxon>
        <taxon>Diptera</taxon>
        <taxon>Nematocera</taxon>
        <taxon>Culicoidea</taxon>
        <taxon>Culicidae</taxon>
        <taxon>Culicinae</taxon>
        <taxon>Culicini</taxon>
        <taxon>Culex</taxon>
        <taxon>Culex</taxon>
    </lineage>
</organism>
<feature type="chain" id="PRO_5044857803" evidence="2">
    <location>
        <begin position="22"/>
        <end position="751"/>
    </location>
</feature>
<proteinExistence type="predicted"/>
<name>A0ABD1D7Z0_CULPP</name>
<evidence type="ECO:0000313" key="4">
    <source>
        <dbReference type="Proteomes" id="UP001562425"/>
    </source>
</evidence>
<dbReference type="EMBL" id="JBEHCU010007003">
    <property type="protein sequence ID" value="KAL1395755.1"/>
    <property type="molecule type" value="Genomic_DNA"/>
</dbReference>
<accession>A0ABD1D7Z0</accession>
<protein>
    <submittedName>
        <fullName evidence="3">Uncharacterized protein</fullName>
    </submittedName>
</protein>
<feature type="region of interest" description="Disordered" evidence="1">
    <location>
        <begin position="335"/>
        <end position="414"/>
    </location>
</feature>
<feature type="region of interest" description="Disordered" evidence="1">
    <location>
        <begin position="25"/>
        <end position="45"/>
    </location>
</feature>
<feature type="region of interest" description="Disordered" evidence="1">
    <location>
        <begin position="604"/>
        <end position="636"/>
    </location>
</feature>
<feature type="compositionally biased region" description="Low complexity" evidence="1">
    <location>
        <begin position="536"/>
        <end position="559"/>
    </location>
</feature>
<evidence type="ECO:0000256" key="2">
    <source>
        <dbReference type="SAM" id="SignalP"/>
    </source>
</evidence>
<feature type="compositionally biased region" description="Polar residues" evidence="1">
    <location>
        <begin position="397"/>
        <end position="414"/>
    </location>
</feature>
<feature type="region of interest" description="Disordered" evidence="1">
    <location>
        <begin position="536"/>
        <end position="568"/>
    </location>
</feature>
<dbReference type="AlphaFoldDB" id="A0ABD1D7Z0"/>
<keyword evidence="2" id="KW-0732">Signal</keyword>